<comment type="caution">
    <text evidence="3">The sequence shown here is derived from an EMBL/GenBank/DDBJ whole genome shotgun (WGS) entry which is preliminary data.</text>
</comment>
<evidence type="ECO:0008006" key="7">
    <source>
        <dbReference type="Google" id="ProtNLM"/>
    </source>
</evidence>
<gene>
    <name evidence="4" type="ORF">BOV88_05285</name>
    <name evidence="3" type="ORF">JV46_20240</name>
</gene>
<dbReference type="EMBL" id="MPNX01000005">
    <property type="protein sequence ID" value="OOY35348.1"/>
    <property type="molecule type" value="Genomic_DNA"/>
</dbReference>
<dbReference type="AlphaFoldDB" id="A0A0B0HDJ6"/>
<dbReference type="OrthoDB" id="9770435at2"/>
<sequence>MEFSLHRYTVEEKWDHPLDSAMDSPQTLIVVFVTARPEEELCSELAGIHVSFPNSVVVGCSSSGEIYGEVLSDDSIIAAVIHFADTRLKLVHSEITDAEHSFDVGTSVAEQLLAPDLAAVFTLTDGLKVNGSAYVEGLNHILPDDVIITGGLAGDCDRFERTWLLYDGKCKTGRVVAVGLYGDAVRVAHGSRGGWDLLGPDREVTYSVGNVLYTMDNQPALEVYKKYLGERAEDLPATGLLFPLAIRNENDDDHDTVRTILAVDEQKQSIIFAGDIPEGSHVKLMRANFDRLVDGAAEAAEQLDMTGYENGPAICLAISCVGRRLVLGPRVEEELEAVKEVLPAGAGVIGYYSYGEISPLASGRCDLHNQTMTLTLIWEKA</sequence>
<evidence type="ECO:0000313" key="4">
    <source>
        <dbReference type="EMBL" id="OOY35348.1"/>
    </source>
</evidence>
<dbReference type="SMART" id="SM01204">
    <property type="entry name" value="FIST_C"/>
    <property type="match status" value="1"/>
</dbReference>
<dbReference type="GeneID" id="86991467"/>
<dbReference type="PATRIC" id="fig|2340.3.peg.37"/>
<dbReference type="Pfam" id="PF10442">
    <property type="entry name" value="FIST_C"/>
    <property type="match status" value="1"/>
</dbReference>
<dbReference type="Pfam" id="PF08495">
    <property type="entry name" value="FIST"/>
    <property type="match status" value="1"/>
</dbReference>
<dbReference type="SMART" id="SM00897">
    <property type="entry name" value="FIST"/>
    <property type="match status" value="1"/>
</dbReference>
<feature type="domain" description="FIST C-domain" evidence="2">
    <location>
        <begin position="220"/>
        <end position="360"/>
    </location>
</feature>
<dbReference type="Proteomes" id="UP000190962">
    <property type="component" value="Unassembled WGS sequence"/>
</dbReference>
<reference evidence="3 5" key="1">
    <citation type="journal article" date="2014" name="BMC Genomics">
        <title>The genome of the intracellular bacterium of the coastal bivalve, Solemya velum: a blueprint for thriving in and out of symbiosis.</title>
        <authorList>
            <person name="Dmytrenko O."/>
            <person name="Russell S.L."/>
            <person name="Loo W.T."/>
            <person name="Fontanez K.M."/>
            <person name="Liao L."/>
            <person name="Roeselers G."/>
            <person name="Sharma R."/>
            <person name="Stewart F.J."/>
            <person name="Newton I.L."/>
            <person name="Woyke T."/>
            <person name="Wu D."/>
            <person name="Lang J.M."/>
            <person name="Eisen J.A."/>
            <person name="Cavanaugh C.M."/>
        </authorList>
    </citation>
    <scope>NUCLEOTIDE SEQUENCE [LARGE SCALE GENOMIC DNA]</scope>
    <source>
        <strain evidence="3 5">WH</strain>
    </source>
</reference>
<dbReference type="RefSeq" id="WP_043115177.1">
    <property type="nucleotide sequence ID" value="NZ_JRAA01000001.1"/>
</dbReference>
<evidence type="ECO:0000313" key="3">
    <source>
        <dbReference type="EMBL" id="KHF25516.1"/>
    </source>
</evidence>
<dbReference type="InterPro" id="IPR013702">
    <property type="entry name" value="FIST_domain_N"/>
</dbReference>
<dbReference type="PANTHER" id="PTHR40252:SF2">
    <property type="entry name" value="BLR0328 PROTEIN"/>
    <property type="match status" value="1"/>
</dbReference>
<evidence type="ECO:0000313" key="5">
    <source>
        <dbReference type="Proteomes" id="UP000030856"/>
    </source>
</evidence>
<dbReference type="Proteomes" id="UP000030856">
    <property type="component" value="Unassembled WGS sequence"/>
</dbReference>
<protein>
    <recommendedName>
        <fullName evidence="7">Histidine kinase</fullName>
    </recommendedName>
</protein>
<evidence type="ECO:0000259" key="1">
    <source>
        <dbReference type="SMART" id="SM00897"/>
    </source>
</evidence>
<dbReference type="InterPro" id="IPR019494">
    <property type="entry name" value="FIST_C"/>
</dbReference>
<reference evidence="4 6" key="2">
    <citation type="submission" date="2016-11" db="EMBL/GenBank/DDBJ databases">
        <title>Mixed transmission modes and dynamic genome evolution in an obligate animal-bacterial symbiosis.</title>
        <authorList>
            <person name="Russell S.L."/>
            <person name="Corbett-Detig R.B."/>
            <person name="Cavanaugh C.M."/>
        </authorList>
    </citation>
    <scope>NUCLEOTIDE SEQUENCE [LARGE SCALE GENOMIC DNA]</scope>
    <source>
        <strain evidence="4">MA-KB16</strain>
    </source>
</reference>
<dbReference type="EMBL" id="JRAA01000001">
    <property type="protein sequence ID" value="KHF25516.1"/>
    <property type="molecule type" value="Genomic_DNA"/>
</dbReference>
<name>A0A0B0HDJ6_SOVGS</name>
<dbReference type="PANTHER" id="PTHR40252">
    <property type="entry name" value="BLR0328 PROTEIN"/>
    <property type="match status" value="1"/>
</dbReference>
<organism evidence="3 5">
    <name type="scientific">Solemya velum gill symbiont</name>
    <dbReference type="NCBI Taxonomy" id="2340"/>
    <lineage>
        <taxon>Bacteria</taxon>
        <taxon>Pseudomonadati</taxon>
        <taxon>Pseudomonadota</taxon>
        <taxon>Gammaproteobacteria</taxon>
        <taxon>sulfur-oxidizing symbionts</taxon>
    </lineage>
</organism>
<evidence type="ECO:0000313" key="6">
    <source>
        <dbReference type="Proteomes" id="UP000190962"/>
    </source>
</evidence>
<proteinExistence type="predicted"/>
<keyword evidence="5" id="KW-1185">Reference proteome</keyword>
<dbReference type="eggNOG" id="COG3287">
    <property type="taxonomic scope" value="Bacteria"/>
</dbReference>
<dbReference type="STRING" id="2340.JV46_20240"/>
<feature type="domain" description="FIST" evidence="1">
    <location>
        <begin position="25"/>
        <end position="219"/>
    </location>
</feature>
<evidence type="ECO:0000259" key="2">
    <source>
        <dbReference type="SMART" id="SM01204"/>
    </source>
</evidence>
<accession>A0A0B0HDJ6</accession>